<dbReference type="RefSeq" id="WP_418157986.1">
    <property type="nucleotide sequence ID" value="NZ_JBBLZC010000002.1"/>
</dbReference>
<dbReference type="SUPFAM" id="SSF52317">
    <property type="entry name" value="Class I glutamine amidotransferase-like"/>
    <property type="match status" value="1"/>
</dbReference>
<reference evidence="1 2" key="1">
    <citation type="submission" date="2024-01" db="EMBL/GenBank/DDBJ databases">
        <title>Multi-omics insights into the function and evolution of sodium benzoate biodegradation pathways in Benzoatithermus flavus gen. nov., sp. nov. from hot spring.</title>
        <authorList>
            <person name="Hu C.-J."/>
            <person name="Li W.-J."/>
        </authorList>
    </citation>
    <scope>NUCLEOTIDE SEQUENCE [LARGE SCALE GENOMIC DNA]</scope>
    <source>
        <strain evidence="1 2">SYSU G07066</strain>
    </source>
</reference>
<protein>
    <submittedName>
        <fullName evidence="1">Gamma-glutamyl-gamma-aminobutyrate hydrolase family protein</fullName>
    </submittedName>
</protein>
<dbReference type="Pfam" id="PF07722">
    <property type="entry name" value="Peptidase_C26"/>
    <property type="match status" value="1"/>
</dbReference>
<keyword evidence="1" id="KW-0378">Hydrolase</keyword>
<comment type="caution">
    <text evidence="1">The sequence shown here is derived from an EMBL/GenBank/DDBJ whole genome shotgun (WGS) entry which is preliminary data.</text>
</comment>
<accession>A0ABU8XM52</accession>
<dbReference type="GO" id="GO:0016787">
    <property type="term" value="F:hydrolase activity"/>
    <property type="evidence" value="ECO:0007669"/>
    <property type="project" value="UniProtKB-KW"/>
</dbReference>
<gene>
    <name evidence="1" type="ORF">U1T56_03155</name>
</gene>
<dbReference type="InterPro" id="IPR011697">
    <property type="entry name" value="Peptidase_C26"/>
</dbReference>
<dbReference type="InterPro" id="IPR029062">
    <property type="entry name" value="Class_I_gatase-like"/>
</dbReference>
<proteinExistence type="predicted"/>
<keyword evidence="2" id="KW-1185">Reference proteome</keyword>
<dbReference type="Proteomes" id="UP001375743">
    <property type="component" value="Unassembled WGS sequence"/>
</dbReference>
<dbReference type="Gene3D" id="3.40.50.880">
    <property type="match status" value="1"/>
</dbReference>
<evidence type="ECO:0000313" key="2">
    <source>
        <dbReference type="Proteomes" id="UP001375743"/>
    </source>
</evidence>
<organism evidence="1 2">
    <name type="scientific">Benzoatithermus flavus</name>
    <dbReference type="NCBI Taxonomy" id="3108223"/>
    <lineage>
        <taxon>Bacteria</taxon>
        <taxon>Pseudomonadati</taxon>
        <taxon>Pseudomonadota</taxon>
        <taxon>Alphaproteobacteria</taxon>
        <taxon>Geminicoccales</taxon>
        <taxon>Geminicoccaceae</taxon>
        <taxon>Benzoatithermus</taxon>
    </lineage>
</organism>
<name>A0ABU8XM52_9PROT</name>
<dbReference type="PROSITE" id="PS51273">
    <property type="entry name" value="GATASE_TYPE_1"/>
    <property type="match status" value="1"/>
</dbReference>
<dbReference type="PANTHER" id="PTHR43235">
    <property type="entry name" value="GLUTAMINE AMIDOTRANSFERASE PB2B2.05-RELATED"/>
    <property type="match status" value="1"/>
</dbReference>
<sequence length="247" mass="26509">MSRALARRPIIGVTLDSEPPGGYSKLPWYALRENYCDIVARAGGVPIALPHEPDLARDYLDLIHGLVVTGGAFDIDPALYGAGERHATVTLKERRTRFEWAITEGALDRDLPILGICGGQQLLNVVLGGTLIQHIPDAVPGCLAHEQPNPRTEPGHDVLVTPGTLLHRITGAVRLPVNSAHHQAAERVGPGIVVSAVAEDGVIEAIEDPDRTFCLGVQWHPEYAISRGDTAVIEAFVAAAAERMGER</sequence>
<dbReference type="PANTHER" id="PTHR43235:SF1">
    <property type="entry name" value="GLUTAMINE AMIDOTRANSFERASE PB2B2.05-RELATED"/>
    <property type="match status" value="1"/>
</dbReference>
<dbReference type="CDD" id="cd01745">
    <property type="entry name" value="GATase1_2"/>
    <property type="match status" value="1"/>
</dbReference>
<dbReference type="EMBL" id="JBBLZC010000002">
    <property type="protein sequence ID" value="MEK0082136.1"/>
    <property type="molecule type" value="Genomic_DNA"/>
</dbReference>
<dbReference type="InterPro" id="IPR044668">
    <property type="entry name" value="PuuD-like"/>
</dbReference>
<evidence type="ECO:0000313" key="1">
    <source>
        <dbReference type="EMBL" id="MEK0082136.1"/>
    </source>
</evidence>